<dbReference type="Proteomes" id="UP000060787">
    <property type="component" value="Chromosome"/>
</dbReference>
<organism evidence="2 3">
    <name type="scientific">Lysobacter antibioticus</name>
    <dbReference type="NCBI Taxonomy" id="84531"/>
    <lineage>
        <taxon>Bacteria</taxon>
        <taxon>Pseudomonadati</taxon>
        <taxon>Pseudomonadota</taxon>
        <taxon>Gammaproteobacteria</taxon>
        <taxon>Lysobacterales</taxon>
        <taxon>Lysobacteraceae</taxon>
        <taxon>Lysobacter</taxon>
    </lineage>
</organism>
<dbReference type="STRING" id="84531.LA76x_3375"/>
<feature type="compositionally biased region" description="Basic and acidic residues" evidence="1">
    <location>
        <begin position="54"/>
        <end position="65"/>
    </location>
</feature>
<feature type="region of interest" description="Disordered" evidence="1">
    <location>
        <begin position="1"/>
        <end position="70"/>
    </location>
</feature>
<dbReference type="EMBL" id="CP011129">
    <property type="protein sequence ID" value="ALN81501.1"/>
    <property type="molecule type" value="Genomic_DNA"/>
</dbReference>
<name>A0A0S2FDJ8_LYSAN</name>
<dbReference type="KEGG" id="lab:LA76x_3375"/>
<gene>
    <name evidence="2" type="ORF">LA76x_3375</name>
</gene>
<sequence length="151" mass="16157">MSLTRVTGIAEQDKSVPRNGHPRRASPSGCPPQHPRTASHAMPATGRSPGLRAMRSDPHHPDTFPRNRSGIESGVLAYRCGGSAGMESVDSHRLPVSPCSPVRRQDTCGRRSVGVGSKANKLHCAKLRARSHDGVVGWLRTPHSSCCCAHV</sequence>
<keyword evidence="3" id="KW-1185">Reference proteome</keyword>
<evidence type="ECO:0000256" key="1">
    <source>
        <dbReference type="SAM" id="MobiDB-lite"/>
    </source>
</evidence>
<evidence type="ECO:0000313" key="3">
    <source>
        <dbReference type="Proteomes" id="UP000060787"/>
    </source>
</evidence>
<protein>
    <submittedName>
        <fullName evidence="2">Uncharacterized protein</fullName>
    </submittedName>
</protein>
<dbReference type="AlphaFoldDB" id="A0A0S2FDJ8"/>
<reference evidence="2 3" key="1">
    <citation type="journal article" date="2015" name="BMC Genomics">
        <title>Comparative genomics and metabolic profiling of the genus Lysobacter.</title>
        <authorList>
            <person name="de Bruijn I."/>
            <person name="Cheng X."/>
            <person name="de Jager V."/>
            <person name="Exposito R.G."/>
            <person name="Watrous J."/>
            <person name="Patel N."/>
            <person name="Postma J."/>
            <person name="Dorrestein P.C."/>
            <person name="Kobayashi D."/>
            <person name="Raaijmakers J.M."/>
        </authorList>
    </citation>
    <scope>NUCLEOTIDE SEQUENCE [LARGE SCALE GENOMIC DNA]</scope>
    <source>
        <strain evidence="2 3">76</strain>
    </source>
</reference>
<accession>A0A0S2FDJ8</accession>
<proteinExistence type="predicted"/>
<evidence type="ECO:0000313" key="2">
    <source>
        <dbReference type="EMBL" id="ALN81501.1"/>
    </source>
</evidence>